<gene>
    <name evidence="1" type="ORF">BOKJ2_LOCUS83</name>
</gene>
<dbReference type="AlphaFoldDB" id="A0A811JQ40"/>
<proteinExistence type="predicted"/>
<dbReference type="Proteomes" id="UP000614601">
    <property type="component" value="Unassembled WGS sequence"/>
</dbReference>
<organism evidence="1 2">
    <name type="scientific">Bursaphelenchus okinawaensis</name>
    <dbReference type="NCBI Taxonomy" id="465554"/>
    <lineage>
        <taxon>Eukaryota</taxon>
        <taxon>Metazoa</taxon>
        <taxon>Ecdysozoa</taxon>
        <taxon>Nematoda</taxon>
        <taxon>Chromadorea</taxon>
        <taxon>Rhabditida</taxon>
        <taxon>Tylenchina</taxon>
        <taxon>Tylenchomorpha</taxon>
        <taxon>Aphelenchoidea</taxon>
        <taxon>Aphelenchoididae</taxon>
        <taxon>Bursaphelenchus</taxon>
    </lineage>
</organism>
<evidence type="ECO:0000313" key="1">
    <source>
        <dbReference type="EMBL" id="CAD5205399.1"/>
    </source>
</evidence>
<dbReference type="Proteomes" id="UP000783686">
    <property type="component" value="Unassembled WGS sequence"/>
</dbReference>
<accession>A0A811JQ40</accession>
<reference evidence="1" key="1">
    <citation type="submission" date="2020-09" db="EMBL/GenBank/DDBJ databases">
        <authorList>
            <person name="Kikuchi T."/>
        </authorList>
    </citation>
    <scope>NUCLEOTIDE SEQUENCE</scope>
    <source>
        <strain evidence="1">SH1</strain>
    </source>
</reference>
<name>A0A811JQ40_9BILA</name>
<dbReference type="EMBL" id="CAJFCW020000001">
    <property type="protein sequence ID" value="CAG9077163.1"/>
    <property type="molecule type" value="Genomic_DNA"/>
</dbReference>
<keyword evidence="2" id="KW-1185">Reference proteome</keyword>
<sequence>MDGVKICFVMTLAILTCWCFGPITFTVPYRTENERIFVFTVTNTSFWFRLYTEDGDIPFHVEFDYYVHQIRINYKRSYETHFDPDHVIIKPFDEWAGYFTLKMNYGTDDIIWFSVNGNDEIQYILGIDSGSVMPRWEAETYEKRDCGYSTRIAKHNVAQAQAKTKTKTKAKTKAKTNA</sequence>
<evidence type="ECO:0000313" key="2">
    <source>
        <dbReference type="Proteomes" id="UP000614601"/>
    </source>
</evidence>
<comment type="caution">
    <text evidence="1">The sequence shown here is derived from an EMBL/GenBank/DDBJ whole genome shotgun (WGS) entry which is preliminary data.</text>
</comment>
<dbReference type="EMBL" id="CAJFDH010000001">
    <property type="protein sequence ID" value="CAD5205399.1"/>
    <property type="molecule type" value="Genomic_DNA"/>
</dbReference>
<protein>
    <submittedName>
        <fullName evidence="1">Uncharacterized protein</fullName>
    </submittedName>
</protein>